<evidence type="ECO:0008006" key="23">
    <source>
        <dbReference type="Google" id="ProtNLM"/>
    </source>
</evidence>
<dbReference type="GO" id="GO:0006508">
    <property type="term" value="P:proteolysis"/>
    <property type="evidence" value="ECO:0007669"/>
    <property type="project" value="UniProtKB-KW"/>
</dbReference>
<feature type="active site" evidence="13 16">
    <location>
        <position position="537"/>
    </location>
</feature>
<comment type="caution">
    <text evidence="16">Lacks conserved residue(s) required for the propagation of feature annotation.</text>
</comment>
<dbReference type="Pfam" id="PF08685">
    <property type="entry name" value="GON"/>
    <property type="match status" value="1"/>
</dbReference>
<dbReference type="InterPro" id="IPR036383">
    <property type="entry name" value="TSP1_rpt_sf"/>
</dbReference>
<dbReference type="InterPro" id="IPR010294">
    <property type="entry name" value="ADAMTS_spacer1"/>
</dbReference>
<feature type="transmembrane region" description="Helical" evidence="18">
    <location>
        <begin position="12"/>
        <end position="37"/>
    </location>
</feature>
<keyword evidence="6" id="KW-0732">Signal</keyword>
<feature type="compositionally biased region" description="Low complexity" evidence="17">
    <location>
        <begin position="127"/>
        <end position="138"/>
    </location>
</feature>
<dbReference type="InterPro" id="IPR001590">
    <property type="entry name" value="Peptidase_M12B"/>
</dbReference>
<protein>
    <recommendedName>
        <fullName evidence="23">Peptidase M12B domain-containing protein</fullName>
    </recommendedName>
</protein>
<dbReference type="PROSITE" id="PS50092">
    <property type="entry name" value="TSP1"/>
    <property type="match status" value="6"/>
</dbReference>
<feature type="binding site" evidence="14 16">
    <location>
        <position position="540"/>
    </location>
    <ligand>
        <name>Zn(2+)</name>
        <dbReference type="ChEBI" id="CHEBI:29105"/>
        <note>catalytic</note>
    </ligand>
</feature>
<feature type="compositionally biased region" description="Basic residues" evidence="17">
    <location>
        <begin position="1005"/>
        <end position="1017"/>
    </location>
</feature>
<evidence type="ECO:0000256" key="3">
    <source>
        <dbReference type="ARBA" id="ARBA00022530"/>
    </source>
</evidence>
<keyword evidence="7" id="KW-0677">Repeat</keyword>
<feature type="binding site" evidence="14">
    <location>
        <position position="598"/>
    </location>
    <ligand>
        <name>Ca(2+)</name>
        <dbReference type="ChEBI" id="CHEBI:29108"/>
        <label>1</label>
    </ligand>
</feature>
<dbReference type="PROSITE" id="PS51046">
    <property type="entry name" value="GON"/>
    <property type="match status" value="1"/>
</dbReference>
<feature type="region of interest" description="Disordered" evidence="17">
    <location>
        <begin position="87"/>
        <end position="163"/>
    </location>
</feature>
<evidence type="ECO:0000256" key="14">
    <source>
        <dbReference type="PIRSR" id="PIRSR613273-2"/>
    </source>
</evidence>
<keyword evidence="2" id="KW-0964">Secreted</keyword>
<evidence type="ECO:0000256" key="4">
    <source>
        <dbReference type="ARBA" id="ARBA00022670"/>
    </source>
</evidence>
<feature type="disulfide bond" evidence="15">
    <location>
        <begin position="552"/>
        <end position="582"/>
    </location>
</feature>
<keyword evidence="8" id="KW-0378">Hydrolase</keyword>
<dbReference type="Pfam" id="PF05986">
    <property type="entry name" value="ADAMTS_spacer1"/>
    <property type="match status" value="1"/>
</dbReference>
<dbReference type="InterPro" id="IPR000884">
    <property type="entry name" value="TSP1_rpt"/>
</dbReference>
<feature type="disulfide bond" evidence="15">
    <location>
        <begin position="721"/>
        <end position="733"/>
    </location>
</feature>
<dbReference type="Pfam" id="PF00090">
    <property type="entry name" value="TSP_1"/>
    <property type="match status" value="1"/>
</dbReference>
<keyword evidence="9 14" id="KW-0862">Zinc</keyword>
<feature type="disulfide bond" evidence="15">
    <location>
        <begin position="628"/>
        <end position="650"/>
    </location>
</feature>
<dbReference type="FunFam" id="2.20.100.10:FF:000005">
    <property type="entry name" value="ADAM metallopeptidase with thrombospondin type 1 motif 9"/>
    <property type="match status" value="1"/>
</dbReference>
<dbReference type="Gene3D" id="3.40.1620.60">
    <property type="match status" value="1"/>
</dbReference>
<keyword evidence="5 14" id="KW-0479">Metal-binding</keyword>
<evidence type="ECO:0000256" key="6">
    <source>
        <dbReference type="ARBA" id="ARBA00022729"/>
    </source>
</evidence>
<dbReference type="Pfam" id="PF19236">
    <property type="entry name" value="ADAMTS_CR_3"/>
    <property type="match status" value="1"/>
</dbReference>
<dbReference type="CDD" id="cd04273">
    <property type="entry name" value="ZnMc_ADAMTS_like"/>
    <property type="match status" value="1"/>
</dbReference>
<evidence type="ECO:0000256" key="7">
    <source>
        <dbReference type="ARBA" id="ARBA00022737"/>
    </source>
</evidence>
<dbReference type="PANTHER" id="PTHR13723">
    <property type="entry name" value="ADAMTS A DISINTEGRIN AND METALLOPROTEASE WITH THROMBOSPONDIN MOTIFS PROTEASE"/>
    <property type="match status" value="1"/>
</dbReference>
<keyword evidence="18" id="KW-1133">Transmembrane helix</keyword>
<organism evidence="21 22">
    <name type="scientific">Anopheles atroparvus</name>
    <name type="common">European mosquito</name>
    <dbReference type="NCBI Taxonomy" id="41427"/>
    <lineage>
        <taxon>Eukaryota</taxon>
        <taxon>Metazoa</taxon>
        <taxon>Ecdysozoa</taxon>
        <taxon>Arthropoda</taxon>
        <taxon>Hexapoda</taxon>
        <taxon>Insecta</taxon>
        <taxon>Pterygota</taxon>
        <taxon>Neoptera</taxon>
        <taxon>Endopterygota</taxon>
        <taxon>Diptera</taxon>
        <taxon>Nematocera</taxon>
        <taxon>Culicoidea</taxon>
        <taxon>Culicidae</taxon>
        <taxon>Anophelinae</taxon>
        <taxon>Anopheles</taxon>
    </lineage>
</organism>
<keyword evidence="14" id="KW-0106">Calcium</keyword>
<dbReference type="InterPro" id="IPR002870">
    <property type="entry name" value="Peptidase_M12B_N"/>
</dbReference>
<evidence type="ECO:0000256" key="2">
    <source>
        <dbReference type="ARBA" id="ARBA00022525"/>
    </source>
</evidence>
<dbReference type="Gene3D" id="3.40.390.10">
    <property type="entry name" value="Collagenase (Catalytic Domain)"/>
    <property type="match status" value="1"/>
</dbReference>
<dbReference type="Proteomes" id="UP000075880">
    <property type="component" value="Unassembled WGS sequence"/>
</dbReference>
<dbReference type="GO" id="GO:0031012">
    <property type="term" value="C:extracellular matrix"/>
    <property type="evidence" value="ECO:0007669"/>
    <property type="project" value="TreeGrafter"/>
</dbReference>
<evidence type="ECO:0000313" key="21">
    <source>
        <dbReference type="EnsemblMetazoa" id="ENSAATROPP003581"/>
    </source>
</evidence>
<dbReference type="Pfam" id="PF01562">
    <property type="entry name" value="Pep_M12B_propep"/>
    <property type="match status" value="1"/>
</dbReference>
<dbReference type="InterPro" id="IPR013273">
    <property type="entry name" value="ADAMTS/ADAMTS-like"/>
</dbReference>
<keyword evidence="4" id="KW-0645">Protease</keyword>
<comment type="subcellular location">
    <subcellularLocation>
        <location evidence="1">Secreted</location>
        <location evidence="1">Extracellular space</location>
        <location evidence="1">Extracellular matrix</location>
    </subcellularLocation>
</comment>
<dbReference type="InterPro" id="IPR041645">
    <property type="entry name" value="ADAMTS_CR_2"/>
</dbReference>
<keyword evidence="10" id="KW-0482">Metalloprotease</keyword>
<feature type="binding site" description="in inhibited form" evidence="14">
    <location>
        <position position="351"/>
    </location>
    <ligand>
        <name>Zn(2+)</name>
        <dbReference type="ChEBI" id="CHEBI:29105"/>
        <note>catalytic</note>
    </ligand>
</feature>
<accession>A0AAG5CXF2</accession>
<feature type="domain" description="Peptidase M12B" evidence="19">
    <location>
        <begin position="391"/>
        <end position="603"/>
    </location>
</feature>
<comment type="cofactor">
    <cofactor evidence="14">
        <name>Zn(2+)</name>
        <dbReference type="ChEBI" id="CHEBI:29105"/>
    </cofactor>
    <text evidence="14">Binds 1 zinc ion per subunit.</text>
</comment>
<feature type="domain" description="GON" evidence="20">
    <location>
        <begin position="1618"/>
        <end position="1813"/>
    </location>
</feature>
<feature type="binding site" evidence="14">
    <location>
        <position position="394"/>
    </location>
    <ligand>
        <name>Ca(2+)</name>
        <dbReference type="ChEBI" id="CHEBI:29108"/>
        <label>2</label>
    </ligand>
</feature>
<dbReference type="InterPro" id="IPR024079">
    <property type="entry name" value="MetalloPept_cat_dom_sf"/>
</dbReference>
<proteinExistence type="predicted"/>
<dbReference type="SUPFAM" id="SSF82895">
    <property type="entry name" value="TSP-1 type 1 repeat"/>
    <property type="match status" value="4"/>
</dbReference>
<evidence type="ECO:0000313" key="22">
    <source>
        <dbReference type="Proteomes" id="UP000075880"/>
    </source>
</evidence>
<feature type="disulfide bond" evidence="15">
    <location>
        <begin position="645"/>
        <end position="677"/>
    </location>
</feature>
<dbReference type="GO" id="GO:0004222">
    <property type="term" value="F:metalloendopeptidase activity"/>
    <property type="evidence" value="ECO:0007669"/>
    <property type="project" value="InterPro"/>
</dbReference>
<reference evidence="21" key="1">
    <citation type="submission" date="2024-04" db="UniProtKB">
        <authorList>
            <consortium name="EnsemblMetazoa"/>
        </authorList>
    </citation>
    <scope>IDENTIFICATION</scope>
    <source>
        <strain evidence="21">EBRO</strain>
    </source>
</reference>
<evidence type="ECO:0000256" key="17">
    <source>
        <dbReference type="SAM" id="MobiDB-lite"/>
    </source>
</evidence>
<evidence type="ECO:0000256" key="9">
    <source>
        <dbReference type="ARBA" id="ARBA00022833"/>
    </source>
</evidence>
<dbReference type="FunFam" id="2.20.100.10:FF:000006">
    <property type="entry name" value="A disintegrin and metalloproteinase with thrombospondin motifs 1"/>
    <property type="match status" value="1"/>
</dbReference>
<dbReference type="InterPro" id="IPR012314">
    <property type="entry name" value="Pept_M12B_GON-ADAMTSs"/>
</dbReference>
<feature type="binding site" evidence="14">
    <location>
        <position position="394"/>
    </location>
    <ligand>
        <name>Ca(2+)</name>
        <dbReference type="ChEBI" id="CHEBI:29108"/>
        <label>1</label>
    </ligand>
</feature>
<feature type="disulfide bond" evidence="15">
    <location>
        <begin position="515"/>
        <end position="598"/>
    </location>
</feature>
<feature type="binding site" evidence="14 16">
    <location>
        <position position="536"/>
    </location>
    <ligand>
        <name>Zn(2+)</name>
        <dbReference type="ChEBI" id="CHEBI:29105"/>
        <note>catalytic</note>
    </ligand>
</feature>
<feature type="disulfide bond" evidence="15">
    <location>
        <begin position="473"/>
        <end position="520"/>
    </location>
</feature>
<evidence type="ECO:0000256" key="11">
    <source>
        <dbReference type="ARBA" id="ARBA00023157"/>
    </source>
</evidence>
<evidence type="ECO:0000259" key="19">
    <source>
        <dbReference type="PROSITE" id="PS50215"/>
    </source>
</evidence>
<feature type="binding site" evidence="14 16">
    <location>
        <position position="546"/>
    </location>
    <ligand>
        <name>Zn(2+)</name>
        <dbReference type="ChEBI" id="CHEBI:29105"/>
        <note>catalytic</note>
    </ligand>
</feature>
<evidence type="ECO:0000256" key="16">
    <source>
        <dbReference type="PROSITE-ProRule" id="PRU00276"/>
    </source>
</evidence>
<feature type="disulfide bond" evidence="15">
    <location>
        <begin position="671"/>
        <end position="682"/>
    </location>
</feature>
<feature type="disulfide bond" evidence="15">
    <location>
        <begin position="706"/>
        <end position="743"/>
    </location>
</feature>
<dbReference type="InterPro" id="IPR050439">
    <property type="entry name" value="ADAMTS_ADAMTS-like"/>
</dbReference>
<evidence type="ECO:0000256" key="12">
    <source>
        <dbReference type="ARBA" id="ARBA00023180"/>
    </source>
</evidence>
<dbReference type="EnsemblMetazoa" id="ENSAATROPT003730">
    <property type="protein sequence ID" value="ENSAATROPP003581"/>
    <property type="gene ID" value="ENSAATROPG002949"/>
</dbReference>
<dbReference type="Pfam" id="PF19030">
    <property type="entry name" value="TSP1_ADAMTS"/>
    <property type="match status" value="3"/>
</dbReference>
<dbReference type="Gene3D" id="2.60.120.830">
    <property type="match status" value="1"/>
</dbReference>
<evidence type="ECO:0000256" key="18">
    <source>
        <dbReference type="SAM" id="Phobius"/>
    </source>
</evidence>
<feature type="region of interest" description="Disordered" evidence="17">
    <location>
        <begin position="370"/>
        <end position="389"/>
    </location>
</feature>
<evidence type="ECO:0000256" key="13">
    <source>
        <dbReference type="PIRSR" id="PIRSR613273-1"/>
    </source>
</evidence>
<evidence type="ECO:0000256" key="8">
    <source>
        <dbReference type="ARBA" id="ARBA00022801"/>
    </source>
</evidence>
<dbReference type="InterPro" id="IPR045371">
    <property type="entry name" value="ADAMTS_CR_3"/>
</dbReference>
<dbReference type="SMART" id="SM00209">
    <property type="entry name" value="TSP1"/>
    <property type="match status" value="8"/>
</dbReference>
<dbReference type="Gene3D" id="2.20.100.10">
    <property type="entry name" value="Thrombospondin type-1 (TSP1) repeat"/>
    <property type="match status" value="3"/>
</dbReference>
<evidence type="ECO:0000259" key="20">
    <source>
        <dbReference type="PROSITE" id="PS51046"/>
    </source>
</evidence>
<keyword evidence="18" id="KW-0472">Membrane</keyword>
<keyword evidence="18" id="KW-0812">Transmembrane</keyword>
<dbReference type="SUPFAM" id="SSF55486">
    <property type="entry name" value="Metalloproteases ('zincins'), catalytic domain"/>
    <property type="match status" value="1"/>
</dbReference>
<dbReference type="GO" id="GO:0030198">
    <property type="term" value="P:extracellular matrix organization"/>
    <property type="evidence" value="ECO:0007669"/>
    <property type="project" value="InterPro"/>
</dbReference>
<keyword evidence="12" id="KW-0325">Glycoprotein</keyword>
<keyword evidence="22" id="KW-1185">Reference proteome</keyword>
<evidence type="ECO:0000256" key="1">
    <source>
        <dbReference type="ARBA" id="ARBA00004498"/>
    </source>
</evidence>
<evidence type="ECO:0000256" key="5">
    <source>
        <dbReference type="ARBA" id="ARBA00022723"/>
    </source>
</evidence>
<dbReference type="PRINTS" id="PR01857">
    <property type="entry name" value="ADAMTSFAMILY"/>
</dbReference>
<feature type="disulfide bond" evidence="15">
    <location>
        <begin position="495"/>
        <end position="503"/>
    </location>
</feature>
<keyword evidence="3" id="KW-0272">Extracellular matrix</keyword>
<dbReference type="GO" id="GO:0008270">
    <property type="term" value="F:zinc ion binding"/>
    <property type="evidence" value="ECO:0007669"/>
    <property type="project" value="InterPro"/>
</dbReference>
<dbReference type="PANTHER" id="PTHR13723:SF278">
    <property type="entry name" value="ADAM METALLOPEPTIDASE WITH THROMBOSPONDIN TYPE 1 MOTIF A, ISOFORM B"/>
    <property type="match status" value="1"/>
</dbReference>
<feature type="region of interest" description="Disordered" evidence="17">
    <location>
        <begin position="996"/>
        <end position="1024"/>
    </location>
</feature>
<feature type="disulfide bond" evidence="15">
    <location>
        <begin position="710"/>
        <end position="748"/>
    </location>
</feature>
<dbReference type="Pfam" id="PF17771">
    <property type="entry name" value="ADAMTS_CR_2"/>
    <property type="match status" value="1"/>
</dbReference>
<feature type="binding site" evidence="14">
    <location>
        <position position="484"/>
    </location>
    <ligand>
        <name>Ca(2+)</name>
        <dbReference type="ChEBI" id="CHEBI:29108"/>
        <label>1</label>
    </ligand>
</feature>
<keyword evidence="11 15" id="KW-1015">Disulfide bond</keyword>
<evidence type="ECO:0000256" key="10">
    <source>
        <dbReference type="ARBA" id="ARBA00023049"/>
    </source>
</evidence>
<sequence length="1820" mass="205412">MTTRCYTNRRKIVCFFVIVAGLFVIFALFGWVIFHLFQRHVDKPANPTGEAATPSWLMKRTTTDRPRVSFVQNAAATGQVGVGVLVESDPVPPYETPPNDTSPGGSGRQDGKGAIESTLRLSVTNESSGSSGVVSSVSDGHISTNSIISNNLGNDDVSRPRKTNNGSIEYVYITKVQVQSLHQDDLLYNSQADVSDGQRGSQIHRTGAFRSRSSKIWDPHPQYELTAFGNNLHLKLWHDDKFISKDMKVTHFWPNETLRRAEDHIESNLLQGCFYKGVVLGDDSSSVRVSLCEGMHGHIVTSNGSFLIEPVQNALSGEPSVLHRIQRLTVEKSGTDGRIPIDGLGTPVEDCAVRTDDETDARELMFEGNHEITEQHSRSKRSASHPSDNEHTIEVLVAVDNKMRRYHGDALKSYVLTLMSIVSSLYADASIGNSMKIAVSHILYIHHDLDAQQKSAERGLVGVSASDMLQDFCRFKQTTKFHHDAALMLTREKVCRNPAENNCDTLGLAELGTICGPAACAIVQDNGLSASFTIAHELGHVLGMPHDDDSRCLQHRGNSTGNDRIMTRTMDQDTHPWLWSNCSRHILTEYLEKHPDNCLRNHPTTDLIDPTEMDSKLAGEKFTNNEQCELVFGNGSKICSYMPVCNRLWCMDEEASGCKTQHMPWADGTECDEGHWCQKGHCVAIDRTALQPRNGGWGSWSSFGRCSRSCGGGVQNRTRECDSPKPRNGGKFCSGMRIDYRPCNIQPCPDSRYNFREEQCHEHDGQNFGVPNLDTNVRWIPKYGTAAEEQCKLYCRVQNLYFKLRDKVIDGTPCTFPEDSFDMCINGQCRKAGCDYVLDSDSKLDQCGVCNGDNSTCRMVRGQLPLGKSKHYKPSYDKDENLARKKEFNIPEGATNLNIVHDGYMKDAIYLSLTSGNEIIFNDPKHLTPQTSKQRLFAGVRLEYTTVGNQERITSTFGRPLREKLTVKVVYKSENYRNTNGQVNYHYLIPIHPSANAVPSGSHPSQHHHNQHHHQHYGHNSIHQQQVQYTPIERTKPSPEPFYQWKMSTWMQCDQQCSGKRRRTAVCYNTATENEVAPDNCNETAKPQDSYEPCNTECTFFWEADRERPECSNACGEGIKQYNYRCVRSYPEMQRRDTVDTELCSGLSKPVNDRESCWGQCNDAVWLYSQWTRCFCNNLTQTRAAKCLSEPNGARIDDKYCEQKERKEVVRDCTTDDCPKWEKGEYTPCSVTCGEGQQAYVLQCKLGGEVVNAALCGTQPVAVITNCTRPPCEQKQMHNTQYSSSLTDLKLKQHSVDYQPNLNLNPSPNYWWHPGPWGNCSAECNGGFKKRIVRCESDTGQTLADHYCTHKGPKPAEQTNCNNVRCPYWNFGQWSQCNDECIHSRQVLCQDHRGKESDQCSPNLKPPAVESCCKFKWRYDCSGPCDASGCHTPRLICKRLFPKSADNPRPLKTSRKVDDKYCAKLKKPPLSKEKKKREHCFKRQQFRWEVSPWSKCSVGCGTGLTVRNVTCTNGCKIEPKACNAALKPKNTNNCEAYTHCRWKPAKWGKCNCKGRQNRTVKCYDEQLKVESNRCLENMRPKRFNNCEPPPNCPVSHSRNTHGRIPHGGTSHNGRHQTVYRNCRDAQRRTRIDGEYTLNVNGTGVKIYCRGMATRSPTEYLTLAAGPTENYAIYVKRRAADANKCQSMRRDWEDETISYGATHYRKVRFNLRTMQVVTNDFHYTNSSGRKQPFGSAGDCYSYTGLCPQGDFAINLVGTPFRIKPNTTWKTAGVNSVLKFLVKLEPPYKKVRARCGGYCGSCFVSPDTNLYLELEKPNREHG</sequence>
<dbReference type="Pfam" id="PF01421">
    <property type="entry name" value="Reprolysin"/>
    <property type="match status" value="1"/>
</dbReference>
<dbReference type="PROSITE" id="PS50215">
    <property type="entry name" value="ADAM_MEPRO"/>
    <property type="match status" value="1"/>
</dbReference>
<name>A0AAG5CXF2_ANOAO</name>
<evidence type="ECO:0000256" key="15">
    <source>
        <dbReference type="PIRSR" id="PIRSR613273-3"/>
    </source>
</evidence>
<feature type="compositionally biased region" description="Polar residues" evidence="17">
    <location>
        <begin position="141"/>
        <end position="153"/>
    </location>
</feature>
<feature type="disulfide bond" evidence="15">
    <location>
        <begin position="639"/>
        <end position="658"/>
    </location>
</feature>